<dbReference type="EMBL" id="ML978080">
    <property type="protein sequence ID" value="KAF2009067.1"/>
    <property type="molecule type" value="Genomic_DNA"/>
</dbReference>
<name>A0A6A5X8C9_9PLEO</name>
<gene>
    <name evidence="3" type="ORF">BU24DRAFT_415419</name>
</gene>
<proteinExistence type="predicted"/>
<dbReference type="OrthoDB" id="2142759at2759"/>
<dbReference type="GeneID" id="54283689"/>
<organism evidence="3 4">
    <name type="scientific">Aaosphaeria arxii CBS 175.79</name>
    <dbReference type="NCBI Taxonomy" id="1450172"/>
    <lineage>
        <taxon>Eukaryota</taxon>
        <taxon>Fungi</taxon>
        <taxon>Dikarya</taxon>
        <taxon>Ascomycota</taxon>
        <taxon>Pezizomycotina</taxon>
        <taxon>Dothideomycetes</taxon>
        <taxon>Pleosporomycetidae</taxon>
        <taxon>Pleosporales</taxon>
        <taxon>Pleosporales incertae sedis</taxon>
        <taxon>Aaosphaeria</taxon>
    </lineage>
</organism>
<evidence type="ECO:0000313" key="3">
    <source>
        <dbReference type="EMBL" id="KAF2009067.1"/>
    </source>
</evidence>
<feature type="region of interest" description="Disordered" evidence="1">
    <location>
        <begin position="433"/>
        <end position="461"/>
    </location>
</feature>
<dbReference type="InterPro" id="IPR003615">
    <property type="entry name" value="HNH_nuc"/>
</dbReference>
<accession>A0A6A5X8C9</accession>
<evidence type="ECO:0000313" key="4">
    <source>
        <dbReference type="Proteomes" id="UP000799778"/>
    </source>
</evidence>
<feature type="compositionally biased region" description="Basic and acidic residues" evidence="1">
    <location>
        <begin position="448"/>
        <end position="461"/>
    </location>
</feature>
<evidence type="ECO:0000256" key="1">
    <source>
        <dbReference type="SAM" id="MobiDB-lite"/>
    </source>
</evidence>
<feature type="domain" description="HNH nuclease" evidence="2">
    <location>
        <begin position="156"/>
        <end position="222"/>
    </location>
</feature>
<dbReference type="Proteomes" id="UP000799778">
    <property type="component" value="Unassembled WGS sequence"/>
</dbReference>
<dbReference type="AlphaFoldDB" id="A0A6A5X8C9"/>
<sequence>MRQKITRDRPPVTLLQTETHRGPVIIRHPGYEDPLNVIFKFNPPDDDVAEGPQRRRGIYGQVVFDACMVVAGNPDTKCWLSGSRNGDFATGAIDVDEVLYDSGKPYGIVPTFREWRFPHQRVPRHWVKAASQSNPSTITLASNNIADALRIRDARCRISGEPDVTDVAHIVPTSEEDWWHRNALHEYNNNEKAEVTQDNVANTMLLRPDLHRAFDASKFIIVPKPSSAEKWEFTIHLMSMSSAYRHRWHNYTLIVPQYYPEPLYARFAWSMFKSLQPFLGSHRRRMLATSTGVRYDTDAEGYATEKACEKFLDRSASESSKTRKTNGGSGKFGGPFPVDDDVELTEDLMANSFSSGTLSTSASVTKTSNGSSTHSASDFIFVDLSLPHRPTVATSSLTKEREPSDPDGQWMKQQREDLEFYKEGEMEAKTFGREDSVFLNSTQSQGVESRHPWRSRDGELV</sequence>
<evidence type="ECO:0000259" key="2">
    <source>
        <dbReference type="Pfam" id="PF13391"/>
    </source>
</evidence>
<dbReference type="RefSeq" id="XP_033377406.1">
    <property type="nucleotide sequence ID" value="XM_033526292.1"/>
</dbReference>
<feature type="compositionally biased region" description="Polar residues" evidence="1">
    <location>
        <begin position="438"/>
        <end position="447"/>
    </location>
</feature>
<dbReference type="Pfam" id="PF13391">
    <property type="entry name" value="HNH_2"/>
    <property type="match status" value="1"/>
</dbReference>
<feature type="region of interest" description="Disordered" evidence="1">
    <location>
        <begin position="313"/>
        <end position="337"/>
    </location>
</feature>
<reference evidence="3" key="1">
    <citation type="journal article" date="2020" name="Stud. Mycol.">
        <title>101 Dothideomycetes genomes: a test case for predicting lifestyles and emergence of pathogens.</title>
        <authorList>
            <person name="Haridas S."/>
            <person name="Albert R."/>
            <person name="Binder M."/>
            <person name="Bloem J."/>
            <person name="Labutti K."/>
            <person name="Salamov A."/>
            <person name="Andreopoulos B."/>
            <person name="Baker S."/>
            <person name="Barry K."/>
            <person name="Bills G."/>
            <person name="Bluhm B."/>
            <person name="Cannon C."/>
            <person name="Castanera R."/>
            <person name="Culley D."/>
            <person name="Daum C."/>
            <person name="Ezra D."/>
            <person name="Gonzalez J."/>
            <person name="Henrissat B."/>
            <person name="Kuo A."/>
            <person name="Liang C."/>
            <person name="Lipzen A."/>
            <person name="Lutzoni F."/>
            <person name="Magnuson J."/>
            <person name="Mondo S."/>
            <person name="Nolan M."/>
            <person name="Ohm R."/>
            <person name="Pangilinan J."/>
            <person name="Park H.-J."/>
            <person name="Ramirez L."/>
            <person name="Alfaro M."/>
            <person name="Sun H."/>
            <person name="Tritt A."/>
            <person name="Yoshinaga Y."/>
            <person name="Zwiers L.-H."/>
            <person name="Turgeon B."/>
            <person name="Goodwin S."/>
            <person name="Spatafora J."/>
            <person name="Crous P."/>
            <person name="Grigoriev I."/>
        </authorList>
    </citation>
    <scope>NUCLEOTIDE SEQUENCE</scope>
    <source>
        <strain evidence="3">CBS 175.79</strain>
    </source>
</reference>
<protein>
    <recommendedName>
        <fullName evidence="2">HNH nuclease domain-containing protein</fullName>
    </recommendedName>
</protein>
<keyword evidence="4" id="KW-1185">Reference proteome</keyword>